<gene>
    <name evidence="3" type="ORF">Tci_036374</name>
</gene>
<dbReference type="PANTHER" id="PTHR11439:SF463">
    <property type="entry name" value="REVERSE TRANSCRIPTASE TY1_COPIA-TYPE DOMAIN-CONTAINING PROTEIN"/>
    <property type="match status" value="1"/>
</dbReference>
<dbReference type="InterPro" id="IPR057670">
    <property type="entry name" value="SH3_retrovirus"/>
</dbReference>
<dbReference type="CDD" id="cd09272">
    <property type="entry name" value="RNase_HI_RT_Ty1"/>
    <property type="match status" value="1"/>
</dbReference>
<organism evidence="3">
    <name type="scientific">Tanacetum cinerariifolium</name>
    <name type="common">Dalmatian daisy</name>
    <name type="synonym">Chrysanthemum cinerariifolium</name>
    <dbReference type="NCBI Taxonomy" id="118510"/>
    <lineage>
        <taxon>Eukaryota</taxon>
        <taxon>Viridiplantae</taxon>
        <taxon>Streptophyta</taxon>
        <taxon>Embryophyta</taxon>
        <taxon>Tracheophyta</taxon>
        <taxon>Spermatophyta</taxon>
        <taxon>Magnoliopsida</taxon>
        <taxon>eudicotyledons</taxon>
        <taxon>Gunneridae</taxon>
        <taxon>Pentapetalae</taxon>
        <taxon>asterids</taxon>
        <taxon>campanulids</taxon>
        <taxon>Asterales</taxon>
        <taxon>Asteraceae</taxon>
        <taxon>Asteroideae</taxon>
        <taxon>Anthemideae</taxon>
        <taxon>Anthemidinae</taxon>
        <taxon>Tanacetum</taxon>
    </lineage>
</organism>
<dbReference type="PANTHER" id="PTHR11439">
    <property type="entry name" value="GAG-POL-RELATED RETROTRANSPOSON"/>
    <property type="match status" value="1"/>
</dbReference>
<proteinExistence type="predicted"/>
<dbReference type="AlphaFoldDB" id="A0A6L2LRJ3"/>
<dbReference type="Pfam" id="PF25597">
    <property type="entry name" value="SH3_retrovirus"/>
    <property type="match status" value="1"/>
</dbReference>
<protein>
    <submittedName>
        <fullName evidence="3">Alpha/beta hydrolases superfamily protein</fullName>
    </submittedName>
</protein>
<feature type="domain" description="Retroviral polymerase SH3-like" evidence="2">
    <location>
        <begin position="576"/>
        <end position="613"/>
    </location>
</feature>
<evidence type="ECO:0000313" key="3">
    <source>
        <dbReference type="EMBL" id="GEU64396.1"/>
    </source>
</evidence>
<keyword evidence="3" id="KW-0378">Hydrolase</keyword>
<dbReference type="EMBL" id="BKCJ010005013">
    <property type="protein sequence ID" value="GEU64396.1"/>
    <property type="molecule type" value="Genomic_DNA"/>
</dbReference>
<accession>A0A6L2LRJ3</accession>
<comment type="caution">
    <text evidence="3">The sequence shown here is derived from an EMBL/GenBank/DDBJ whole genome shotgun (WGS) entry which is preliminary data.</text>
</comment>
<name>A0A6L2LRJ3_TANCI</name>
<evidence type="ECO:0000256" key="1">
    <source>
        <dbReference type="SAM" id="MobiDB-lite"/>
    </source>
</evidence>
<evidence type="ECO:0000259" key="2">
    <source>
        <dbReference type="Pfam" id="PF25597"/>
    </source>
</evidence>
<feature type="region of interest" description="Disordered" evidence="1">
    <location>
        <begin position="1"/>
        <end position="56"/>
    </location>
</feature>
<dbReference type="GO" id="GO:0016787">
    <property type="term" value="F:hydrolase activity"/>
    <property type="evidence" value="ECO:0007669"/>
    <property type="project" value="UniProtKB-KW"/>
</dbReference>
<reference evidence="3" key="1">
    <citation type="journal article" date="2019" name="Sci. Rep.">
        <title>Draft genome of Tanacetum cinerariifolium, the natural source of mosquito coil.</title>
        <authorList>
            <person name="Yamashiro T."/>
            <person name="Shiraishi A."/>
            <person name="Satake H."/>
            <person name="Nakayama K."/>
        </authorList>
    </citation>
    <scope>NUCLEOTIDE SEQUENCE</scope>
</reference>
<sequence>MAMPNVDIPQGIDTGGSSRHQETIGGTSAQTRPGRVLEQPNEPPLIKGHSSGSKERRLEENIELMDTIPTPHDLPLTRGYTTRSDEGRITLVELMETCTTLSNRVTQLENELSTTKAIYNKLFITLTNRVKKLESYLKQKRSSAIIHSSAKEGPSVHIEDSSKQERIIEEMDKDKNINLNWQKREQDKSMRDTIWKKSLELQRHLDQRKENVPKGDQAKEIDWNDSKVLRYHALQNRPFSKAKVRKNMIMYLKNQGWKLKEAKVRSTNSDSDQEVEELKLYMRIIPDEDIEIEAIPLAIKPPVIIEYKIVKKGKISTYHITRAYGSTRRYTSMINLLENIDREDLETFWKLVEDKHGNKKPKEGYEIVLWGDLKVMFKPNIESEVWRFNTISTSLKDLDEGYSSKNYVRKFLRALHPKWRANVMAIEESKDLTLLSLDELIRNLKVYKMIIKKDSNIVKAKFERESIALKAKKESTDEECLTFGSEDEEYAMTMWRPNHLIGECPKAPKDKNQRAFIGGSWSDSDEEDDEKVKDETCLVAHASSKICLGVNLEPDEWIKDSGCSKHMMEPKVLLYLQGYSQNSKTYIILNKHTKKVEVSHNVTFDETPPPSKTSPLVDDDLDEEEESIKFIEKKNLENDIVDETLEIDKIVNIKVFTNKLDENDIVLEIRLGLWYPKGTGIETVVYADYDQAGDYVDRKSTSGICTFVGCRLTSWFSKKQTALAISTTESKYVSAGKACQQTLWMKQALIDYDV</sequence>